<protein>
    <submittedName>
        <fullName evidence="1">Uncharacterized protein</fullName>
    </submittedName>
</protein>
<name>X1UZA4_9ZZZZ</name>
<dbReference type="AlphaFoldDB" id="X1UZA4"/>
<feature type="non-terminal residue" evidence="1">
    <location>
        <position position="44"/>
    </location>
</feature>
<gene>
    <name evidence="1" type="ORF">S12H4_50806</name>
</gene>
<organism evidence="1">
    <name type="scientific">marine sediment metagenome</name>
    <dbReference type="NCBI Taxonomy" id="412755"/>
    <lineage>
        <taxon>unclassified sequences</taxon>
        <taxon>metagenomes</taxon>
        <taxon>ecological metagenomes</taxon>
    </lineage>
</organism>
<reference evidence="1" key="1">
    <citation type="journal article" date="2014" name="Front. Microbiol.">
        <title>High frequency of phylogenetically diverse reductive dehalogenase-homologous genes in deep subseafloor sedimentary metagenomes.</title>
        <authorList>
            <person name="Kawai M."/>
            <person name="Futagami T."/>
            <person name="Toyoda A."/>
            <person name="Takaki Y."/>
            <person name="Nishi S."/>
            <person name="Hori S."/>
            <person name="Arai W."/>
            <person name="Tsubouchi T."/>
            <person name="Morono Y."/>
            <person name="Uchiyama I."/>
            <person name="Ito T."/>
            <person name="Fujiyama A."/>
            <person name="Inagaki F."/>
            <person name="Takami H."/>
        </authorList>
    </citation>
    <scope>NUCLEOTIDE SEQUENCE</scope>
    <source>
        <strain evidence="1">Expedition CK06-06</strain>
    </source>
</reference>
<proteinExistence type="predicted"/>
<evidence type="ECO:0000313" key="1">
    <source>
        <dbReference type="EMBL" id="GAJ08912.1"/>
    </source>
</evidence>
<comment type="caution">
    <text evidence="1">The sequence shown here is derived from an EMBL/GenBank/DDBJ whole genome shotgun (WGS) entry which is preliminary data.</text>
</comment>
<accession>X1UZA4</accession>
<dbReference type="EMBL" id="BARW01032039">
    <property type="protein sequence ID" value="GAJ08912.1"/>
    <property type="molecule type" value="Genomic_DNA"/>
</dbReference>
<sequence length="44" mass="4665">MVRAEEEGGIRARISAILEGDSDPKLEAELPFASMMITLMAASG</sequence>